<reference evidence="3" key="2">
    <citation type="submission" date="2019-09" db="UniProtKB">
        <authorList>
            <consortium name="WormBaseParasite"/>
        </authorList>
    </citation>
    <scope>IDENTIFICATION</scope>
</reference>
<organism evidence="2 3">
    <name type="scientific">Heligmosomoides polygyrus</name>
    <name type="common">Parasitic roundworm</name>
    <dbReference type="NCBI Taxonomy" id="6339"/>
    <lineage>
        <taxon>Eukaryota</taxon>
        <taxon>Metazoa</taxon>
        <taxon>Ecdysozoa</taxon>
        <taxon>Nematoda</taxon>
        <taxon>Chromadorea</taxon>
        <taxon>Rhabditida</taxon>
        <taxon>Rhabditina</taxon>
        <taxon>Rhabditomorpha</taxon>
        <taxon>Strongyloidea</taxon>
        <taxon>Heligmosomidae</taxon>
        <taxon>Heligmosomoides</taxon>
    </lineage>
</organism>
<reference evidence="1 2" key="1">
    <citation type="submission" date="2018-11" db="EMBL/GenBank/DDBJ databases">
        <authorList>
            <consortium name="Pathogen Informatics"/>
        </authorList>
    </citation>
    <scope>NUCLEOTIDE SEQUENCE [LARGE SCALE GENOMIC DNA]</scope>
</reference>
<keyword evidence="2" id="KW-1185">Reference proteome</keyword>
<dbReference type="WBParaSite" id="HPBE_0002429401-mRNA-1">
    <property type="protein sequence ID" value="HPBE_0002429401-mRNA-1"/>
    <property type="gene ID" value="HPBE_0002429401"/>
</dbReference>
<sequence length="204" mass="23578">MAVDGRCEGEGSREKVAVSCVSRRQNSRQLAGVSEGEEGCKETMGDAKATHYGDVYGKLEPCDGERYLYRLAKNRHRFTDDIESFFDISDESGHLLTDRKETLKRWRDYFEEFSTEEFPSHPFYGFCSAGCWPATKEVETSLSVVETKMLRWTDGVTRMDRIRHLQRFGVTPIADKMREARLRWYGHVLRGLTIARGQLPQDRH</sequence>
<gene>
    <name evidence="1" type="ORF">HPBE_LOCUS24293</name>
</gene>
<dbReference type="AlphaFoldDB" id="A0A183GNM4"/>
<evidence type="ECO:0000313" key="2">
    <source>
        <dbReference type="Proteomes" id="UP000050761"/>
    </source>
</evidence>
<protein>
    <submittedName>
        <fullName evidence="1 3">Uncharacterized protein</fullName>
    </submittedName>
</protein>
<dbReference type="EMBL" id="UZAH01036133">
    <property type="protein sequence ID" value="VDP44123.1"/>
    <property type="molecule type" value="Genomic_DNA"/>
</dbReference>
<evidence type="ECO:0000313" key="1">
    <source>
        <dbReference type="EMBL" id="VDP44123.1"/>
    </source>
</evidence>
<name>A0A183GNM4_HELPZ</name>
<evidence type="ECO:0000313" key="3">
    <source>
        <dbReference type="WBParaSite" id="HPBE_0002429401-mRNA-1"/>
    </source>
</evidence>
<dbReference type="Proteomes" id="UP000050761">
    <property type="component" value="Unassembled WGS sequence"/>
</dbReference>
<dbReference type="OrthoDB" id="5832087at2759"/>
<proteinExistence type="predicted"/>
<accession>A0A3P8HCM7</accession>
<accession>A0A183GNM4</accession>